<reference evidence="13" key="1">
    <citation type="submission" date="2020-05" db="EMBL/GenBank/DDBJ databases">
        <title>The draft genome sequence of Maribacter sp. ANRC-HE7.</title>
        <authorList>
            <person name="Mu L."/>
        </authorList>
    </citation>
    <scope>NUCLEOTIDE SEQUENCE</scope>
    <source>
        <strain evidence="13">ANRC-HE7</strain>
    </source>
</reference>
<dbReference type="Proteomes" id="UP001166021">
    <property type="component" value="Unassembled WGS sequence"/>
</dbReference>
<evidence type="ECO:0000256" key="9">
    <source>
        <dbReference type="PROSITE-ProRule" id="PRU00473"/>
    </source>
</evidence>
<evidence type="ECO:0000256" key="7">
    <source>
        <dbReference type="ARBA" id="ARBA00023136"/>
    </source>
</evidence>
<gene>
    <name evidence="13" type="ORF">HPE56_13550</name>
</gene>
<dbReference type="InterPro" id="IPR006665">
    <property type="entry name" value="OmpA-like"/>
</dbReference>
<dbReference type="PANTHER" id="PTHR30329:SF21">
    <property type="entry name" value="LIPOPROTEIN YIAD-RELATED"/>
    <property type="match status" value="1"/>
</dbReference>
<dbReference type="SUPFAM" id="SSF56925">
    <property type="entry name" value="OMPA-like"/>
    <property type="match status" value="1"/>
</dbReference>
<sequence length="388" mass="43279">MKNSMLCVLACSMLACTPIFSQDDLQLTAKDSIVQSSWMFGVGYNIVDDSGDVFDKLFSVDEQWNAVAFPSRVSIGRYFKNGLGLEAIGTYNKYKEGKTIDNKVNTVETTYLGLDARLTYDLNKLIGETGWFDPYVGVGAGYTDANDQTRGTYNAVVGFRAWFSDRWGIDLSSSGKWAMGNDEATNHIQHAAGVVYQFGIEKGLSKKGEEKLALIQAMEKEKQRIADSLANEQRIKDEAALAERLAREKEKARLAAEIDAENQRKQGIKDAITALGDVYFDFESSSLNASYRKKLDQLVVILKENPTVTILIGAHTDSRGAASYNLWLSEQRAERTKNYLVAQGITADRLQIEAFGETQLVNECDGTVRCSEAKHRLNRRSEFEVVKF</sequence>
<keyword evidence="6" id="KW-0626">Porin</keyword>
<keyword evidence="2" id="KW-0813">Transport</keyword>
<keyword evidence="5" id="KW-0406">Ion transport</keyword>
<keyword evidence="7 9" id="KW-0472">Membrane</keyword>
<keyword evidence="3" id="KW-1134">Transmembrane beta strand</keyword>
<feature type="coiled-coil region" evidence="10">
    <location>
        <begin position="215"/>
        <end position="255"/>
    </location>
</feature>
<dbReference type="RefSeq" id="WP_188244285.1">
    <property type="nucleotide sequence ID" value="NZ_JABTCF010000008.1"/>
</dbReference>
<keyword evidence="10" id="KW-0175">Coiled coil</keyword>
<comment type="caution">
    <text evidence="13">The sequence shown here is derived from an EMBL/GenBank/DDBJ whole genome shotgun (WGS) entry which is preliminary data.</text>
</comment>
<dbReference type="SUPFAM" id="SSF103088">
    <property type="entry name" value="OmpA-like"/>
    <property type="match status" value="1"/>
</dbReference>
<feature type="chain" id="PRO_5047170125" evidence="11">
    <location>
        <begin position="22"/>
        <end position="388"/>
    </location>
</feature>
<name>A0ABR7V1X1_9FLAO</name>
<evidence type="ECO:0000256" key="6">
    <source>
        <dbReference type="ARBA" id="ARBA00023114"/>
    </source>
</evidence>
<evidence type="ECO:0000256" key="3">
    <source>
        <dbReference type="ARBA" id="ARBA00022452"/>
    </source>
</evidence>
<dbReference type="CDD" id="cd07185">
    <property type="entry name" value="OmpA_C-like"/>
    <property type="match status" value="1"/>
</dbReference>
<dbReference type="InterPro" id="IPR036737">
    <property type="entry name" value="OmpA-like_sf"/>
</dbReference>
<dbReference type="InterPro" id="IPR006664">
    <property type="entry name" value="OMP_bac"/>
</dbReference>
<protein>
    <submittedName>
        <fullName evidence="13">OmpA family protein</fullName>
    </submittedName>
</protein>
<dbReference type="PANTHER" id="PTHR30329">
    <property type="entry name" value="STATOR ELEMENT OF FLAGELLAR MOTOR COMPLEX"/>
    <property type="match status" value="1"/>
</dbReference>
<dbReference type="Gene3D" id="2.40.160.20">
    <property type="match status" value="1"/>
</dbReference>
<accession>A0ABR7V1X1</accession>
<evidence type="ECO:0000256" key="8">
    <source>
        <dbReference type="ARBA" id="ARBA00023237"/>
    </source>
</evidence>
<dbReference type="Pfam" id="PF00691">
    <property type="entry name" value="OmpA"/>
    <property type="match status" value="1"/>
</dbReference>
<dbReference type="InterPro" id="IPR050330">
    <property type="entry name" value="Bact_OuterMem_StrucFunc"/>
</dbReference>
<evidence type="ECO:0000256" key="5">
    <source>
        <dbReference type="ARBA" id="ARBA00023065"/>
    </source>
</evidence>
<keyword evidence="11" id="KW-0732">Signal</keyword>
<evidence type="ECO:0000256" key="11">
    <source>
        <dbReference type="SAM" id="SignalP"/>
    </source>
</evidence>
<evidence type="ECO:0000313" key="14">
    <source>
        <dbReference type="Proteomes" id="UP001166021"/>
    </source>
</evidence>
<dbReference type="InterPro" id="IPR011250">
    <property type="entry name" value="OMP/PagP_B-barrel"/>
</dbReference>
<organism evidence="13 14">
    <name type="scientific">Maribacter aquimaris</name>
    <dbReference type="NCBI Taxonomy" id="2737171"/>
    <lineage>
        <taxon>Bacteria</taxon>
        <taxon>Pseudomonadati</taxon>
        <taxon>Bacteroidota</taxon>
        <taxon>Flavobacteriia</taxon>
        <taxon>Flavobacteriales</taxon>
        <taxon>Flavobacteriaceae</taxon>
        <taxon>Maribacter</taxon>
    </lineage>
</organism>
<evidence type="ECO:0000256" key="2">
    <source>
        <dbReference type="ARBA" id="ARBA00022448"/>
    </source>
</evidence>
<comment type="subcellular location">
    <subcellularLocation>
        <location evidence="1">Cell outer membrane</location>
        <topology evidence="1">Multi-pass membrane protein</topology>
    </subcellularLocation>
</comment>
<evidence type="ECO:0000259" key="12">
    <source>
        <dbReference type="PROSITE" id="PS51123"/>
    </source>
</evidence>
<keyword evidence="8" id="KW-0998">Cell outer membrane</keyword>
<evidence type="ECO:0000313" key="13">
    <source>
        <dbReference type="EMBL" id="MBD0778823.1"/>
    </source>
</evidence>
<dbReference type="EMBL" id="JABTCF010000008">
    <property type="protein sequence ID" value="MBD0778823.1"/>
    <property type="molecule type" value="Genomic_DNA"/>
</dbReference>
<evidence type="ECO:0000256" key="1">
    <source>
        <dbReference type="ARBA" id="ARBA00004571"/>
    </source>
</evidence>
<proteinExistence type="predicted"/>
<dbReference type="PRINTS" id="PR01021">
    <property type="entry name" value="OMPADOMAIN"/>
</dbReference>
<dbReference type="Gene3D" id="3.30.1330.60">
    <property type="entry name" value="OmpA-like domain"/>
    <property type="match status" value="1"/>
</dbReference>
<dbReference type="PROSITE" id="PS51123">
    <property type="entry name" value="OMPA_2"/>
    <property type="match status" value="1"/>
</dbReference>
<feature type="domain" description="OmpA-like" evidence="12">
    <location>
        <begin position="267"/>
        <end position="388"/>
    </location>
</feature>
<evidence type="ECO:0000256" key="10">
    <source>
        <dbReference type="SAM" id="Coils"/>
    </source>
</evidence>
<keyword evidence="14" id="KW-1185">Reference proteome</keyword>
<evidence type="ECO:0000256" key="4">
    <source>
        <dbReference type="ARBA" id="ARBA00022692"/>
    </source>
</evidence>
<feature type="signal peptide" evidence="11">
    <location>
        <begin position="1"/>
        <end position="21"/>
    </location>
</feature>
<keyword evidence="4" id="KW-0812">Transmembrane</keyword>
<dbReference type="PROSITE" id="PS51257">
    <property type="entry name" value="PROKAR_LIPOPROTEIN"/>
    <property type="match status" value="1"/>
</dbReference>